<evidence type="ECO:0000313" key="2">
    <source>
        <dbReference type="Proteomes" id="UP001066276"/>
    </source>
</evidence>
<gene>
    <name evidence="1" type="ORF">NDU88_006831</name>
</gene>
<keyword evidence="2" id="KW-1185">Reference proteome</keyword>
<proteinExistence type="predicted"/>
<reference evidence="1" key="1">
    <citation type="journal article" date="2022" name="bioRxiv">
        <title>Sequencing and chromosome-scale assembly of the giantPleurodeles waltlgenome.</title>
        <authorList>
            <person name="Brown T."/>
            <person name="Elewa A."/>
            <person name="Iarovenko S."/>
            <person name="Subramanian E."/>
            <person name="Araus A.J."/>
            <person name="Petzold A."/>
            <person name="Susuki M."/>
            <person name="Suzuki K.-i.T."/>
            <person name="Hayashi T."/>
            <person name="Toyoda A."/>
            <person name="Oliveira C."/>
            <person name="Osipova E."/>
            <person name="Leigh N.D."/>
            <person name="Simon A."/>
            <person name="Yun M.H."/>
        </authorList>
    </citation>
    <scope>NUCLEOTIDE SEQUENCE</scope>
    <source>
        <strain evidence="1">20211129_DDA</strain>
        <tissue evidence="1">Liver</tissue>
    </source>
</reference>
<dbReference type="AlphaFoldDB" id="A0AAV7RP64"/>
<evidence type="ECO:0000313" key="1">
    <source>
        <dbReference type="EMBL" id="KAJ1154074.1"/>
    </source>
</evidence>
<organism evidence="1 2">
    <name type="scientific">Pleurodeles waltl</name>
    <name type="common">Iberian ribbed newt</name>
    <dbReference type="NCBI Taxonomy" id="8319"/>
    <lineage>
        <taxon>Eukaryota</taxon>
        <taxon>Metazoa</taxon>
        <taxon>Chordata</taxon>
        <taxon>Craniata</taxon>
        <taxon>Vertebrata</taxon>
        <taxon>Euteleostomi</taxon>
        <taxon>Amphibia</taxon>
        <taxon>Batrachia</taxon>
        <taxon>Caudata</taxon>
        <taxon>Salamandroidea</taxon>
        <taxon>Salamandridae</taxon>
        <taxon>Pleurodelinae</taxon>
        <taxon>Pleurodeles</taxon>
    </lineage>
</organism>
<dbReference type="EMBL" id="JANPWB010000009">
    <property type="protein sequence ID" value="KAJ1154074.1"/>
    <property type="molecule type" value="Genomic_DNA"/>
</dbReference>
<protein>
    <submittedName>
        <fullName evidence="1">Uncharacterized protein</fullName>
    </submittedName>
</protein>
<accession>A0AAV7RP64</accession>
<sequence>MRRWRPRRPGERSCDGRVGSGGCLKVYIGTSGAHFWPGGPARGELRNCWAGFPPRILAPWLVGAGLGLGLPGPGWRGPAGRRTLALEEESMAGPGNSSVAFAARA</sequence>
<dbReference type="Proteomes" id="UP001066276">
    <property type="component" value="Chromosome 5"/>
</dbReference>
<name>A0AAV7RP64_PLEWA</name>
<comment type="caution">
    <text evidence="1">The sequence shown here is derived from an EMBL/GenBank/DDBJ whole genome shotgun (WGS) entry which is preliminary data.</text>
</comment>